<keyword evidence="4 5" id="KW-0342">GTP-binding</keyword>
<dbReference type="PANTHER" id="PTHR40392:SF1">
    <property type="entry name" value="2-PHOSPHO-L-LACTATE GUANYLYLTRANSFERASE"/>
    <property type="match status" value="1"/>
</dbReference>
<dbReference type="NCBIfam" id="TIGR03552">
    <property type="entry name" value="F420_cofC"/>
    <property type="match status" value="1"/>
</dbReference>
<comment type="function">
    <text evidence="5">Guanylyltransferase that catalyzes the activation of phosphoenolpyruvate (PEP) as enolpyruvoyl-2-diphospho-5'-guanosine, via the condensation of PEP with GTP. It is involved in the biosynthesis of coenzyme F420, a hydride carrier cofactor.</text>
</comment>
<gene>
    <name evidence="5" type="primary">fbiD</name>
    <name evidence="7" type="ORF">SAMN05216215_100599</name>
</gene>
<evidence type="ECO:0000256" key="2">
    <source>
        <dbReference type="ARBA" id="ARBA00022695"/>
    </source>
</evidence>
<dbReference type="Pfam" id="PF12804">
    <property type="entry name" value="NTP_transf_3"/>
    <property type="match status" value="1"/>
</dbReference>
<keyword evidence="2 5" id="KW-0548">Nucleotidyltransferase</keyword>
<comment type="pathway">
    <text evidence="5">Cofactor biosynthesis; coenzyme F420 biosynthesis.</text>
</comment>
<dbReference type="SUPFAM" id="SSF53448">
    <property type="entry name" value="Nucleotide-diphospho-sugar transferases"/>
    <property type="match status" value="1"/>
</dbReference>
<evidence type="ECO:0000313" key="8">
    <source>
        <dbReference type="Proteomes" id="UP000199529"/>
    </source>
</evidence>
<dbReference type="HAMAP" id="MF_02114">
    <property type="entry name" value="CofC"/>
    <property type="match status" value="1"/>
</dbReference>
<accession>A0A1H2WBE0</accession>
<feature type="binding site" evidence="5">
    <location>
        <position position="144"/>
    </location>
    <ligand>
        <name>phosphoenolpyruvate</name>
        <dbReference type="ChEBI" id="CHEBI:58702"/>
    </ligand>
</feature>
<proteinExistence type="inferred from homology"/>
<evidence type="ECO:0000256" key="3">
    <source>
        <dbReference type="ARBA" id="ARBA00022741"/>
    </source>
</evidence>
<name>A0A1H2WBE0_9PSEU</name>
<evidence type="ECO:0000256" key="5">
    <source>
        <dbReference type="HAMAP-Rule" id="MF_02114"/>
    </source>
</evidence>
<dbReference type="EMBL" id="FNOK01000005">
    <property type="protein sequence ID" value="SDW77349.1"/>
    <property type="molecule type" value="Genomic_DNA"/>
</dbReference>
<comment type="similarity">
    <text evidence="5">Belongs to the CofC family.</text>
</comment>
<keyword evidence="1 5" id="KW-0808">Transferase</keyword>
<feature type="binding site" evidence="5">
    <location>
        <position position="163"/>
    </location>
    <ligand>
        <name>phosphoenolpyruvate</name>
        <dbReference type="ChEBI" id="CHEBI:58702"/>
    </ligand>
</feature>
<dbReference type="Gene3D" id="3.90.550.10">
    <property type="entry name" value="Spore Coat Polysaccharide Biosynthesis Protein SpsA, Chain A"/>
    <property type="match status" value="1"/>
</dbReference>
<feature type="domain" description="MobA-like NTP transferase" evidence="6">
    <location>
        <begin position="43"/>
        <end position="151"/>
    </location>
</feature>
<feature type="binding site" evidence="5">
    <location>
        <position position="160"/>
    </location>
    <ligand>
        <name>phosphoenolpyruvate</name>
        <dbReference type="ChEBI" id="CHEBI:58702"/>
    </ligand>
</feature>
<dbReference type="UniPathway" id="UPA00071"/>
<dbReference type="InterPro" id="IPR002835">
    <property type="entry name" value="CofC"/>
</dbReference>
<dbReference type="GO" id="GO:0052645">
    <property type="term" value="P:F420-0 metabolic process"/>
    <property type="evidence" value="ECO:0007669"/>
    <property type="project" value="UniProtKB-UniRule"/>
</dbReference>
<evidence type="ECO:0000259" key="6">
    <source>
        <dbReference type="Pfam" id="PF12804"/>
    </source>
</evidence>
<dbReference type="GO" id="GO:0005525">
    <property type="term" value="F:GTP binding"/>
    <property type="evidence" value="ECO:0007669"/>
    <property type="project" value="UniProtKB-KW"/>
</dbReference>
<sequence length="209" mass="21007">MADVTAGLYLIVPIKPLHLAKSRLLGAAGRGAAHADLVTAVALDTVTAARRAAGVAGVVVVTSDPTLTETFAAEGVEVLPDTPAAGLNAALRHGDAQLRRRGIATRIGALQADLPALRPAELAAAIAAAGDDRSFCPDRHGTGTTLLLAERGGPLAPLFGPGSADAHADSGAKTLLGQWDSLRCDVDTEADLAAAAALGLGPHTARRVS</sequence>
<evidence type="ECO:0000256" key="4">
    <source>
        <dbReference type="ARBA" id="ARBA00023134"/>
    </source>
</evidence>
<dbReference type="Proteomes" id="UP000199529">
    <property type="component" value="Unassembled WGS sequence"/>
</dbReference>
<keyword evidence="8" id="KW-1185">Reference proteome</keyword>
<dbReference type="AlphaFoldDB" id="A0A1H2WBE0"/>
<dbReference type="STRING" id="418495.SAMN05216215_100599"/>
<keyword evidence="3 5" id="KW-0547">Nucleotide-binding</keyword>
<comment type="catalytic activity">
    <reaction evidence="5">
        <text>phosphoenolpyruvate + GTP + H(+) = enolpyruvoyl-2-diphospho-5'-guanosine + diphosphate</text>
        <dbReference type="Rhea" id="RHEA:30519"/>
        <dbReference type="ChEBI" id="CHEBI:15378"/>
        <dbReference type="ChEBI" id="CHEBI:33019"/>
        <dbReference type="ChEBI" id="CHEBI:37565"/>
        <dbReference type="ChEBI" id="CHEBI:58702"/>
        <dbReference type="ChEBI" id="CHEBI:143701"/>
        <dbReference type="EC" id="2.7.7.105"/>
    </reaction>
</comment>
<protein>
    <recommendedName>
        <fullName evidence="5">Phosphoenolpyruvate guanylyltransferase</fullName>
        <shortName evidence="5">PEP guanylyltransferase</shortName>
        <ecNumber evidence="5">2.7.7.105</ecNumber>
    </recommendedName>
</protein>
<reference evidence="8" key="1">
    <citation type="submission" date="2016-10" db="EMBL/GenBank/DDBJ databases">
        <authorList>
            <person name="Varghese N."/>
            <person name="Submissions S."/>
        </authorList>
    </citation>
    <scope>NUCLEOTIDE SEQUENCE [LARGE SCALE GENOMIC DNA]</scope>
    <source>
        <strain evidence="8">CGMCC 4.3530</strain>
    </source>
</reference>
<dbReference type="InterPro" id="IPR029044">
    <property type="entry name" value="Nucleotide-diphossugar_trans"/>
</dbReference>
<evidence type="ECO:0000313" key="7">
    <source>
        <dbReference type="EMBL" id="SDW77349.1"/>
    </source>
</evidence>
<dbReference type="GO" id="GO:0043814">
    <property type="term" value="F:phospholactate guanylyltransferase activity"/>
    <property type="evidence" value="ECO:0007669"/>
    <property type="project" value="InterPro"/>
</dbReference>
<dbReference type="EC" id="2.7.7.105" evidence="5"/>
<organism evidence="7 8">
    <name type="scientific">Saccharopolyspora shandongensis</name>
    <dbReference type="NCBI Taxonomy" id="418495"/>
    <lineage>
        <taxon>Bacteria</taxon>
        <taxon>Bacillati</taxon>
        <taxon>Actinomycetota</taxon>
        <taxon>Actinomycetes</taxon>
        <taxon>Pseudonocardiales</taxon>
        <taxon>Pseudonocardiaceae</taxon>
        <taxon>Saccharopolyspora</taxon>
    </lineage>
</organism>
<dbReference type="InterPro" id="IPR025877">
    <property type="entry name" value="MobA-like_NTP_Trfase"/>
</dbReference>
<dbReference type="PANTHER" id="PTHR40392">
    <property type="entry name" value="2-PHOSPHO-L-LACTATE GUANYLYLTRANSFERASE"/>
    <property type="match status" value="1"/>
</dbReference>
<evidence type="ECO:0000256" key="1">
    <source>
        <dbReference type="ARBA" id="ARBA00022679"/>
    </source>
</evidence>